<evidence type="ECO:0000259" key="1">
    <source>
        <dbReference type="Pfam" id="PF13452"/>
    </source>
</evidence>
<organism evidence="2 3">
    <name type="scientific">Nocardioides panacihumi</name>
    <dbReference type="NCBI Taxonomy" id="400774"/>
    <lineage>
        <taxon>Bacteria</taxon>
        <taxon>Bacillati</taxon>
        <taxon>Actinomycetota</taxon>
        <taxon>Actinomycetes</taxon>
        <taxon>Propionibacteriales</taxon>
        <taxon>Nocardioidaceae</taxon>
        <taxon>Nocardioides</taxon>
    </lineage>
</organism>
<dbReference type="EMBL" id="BAAAPB010000001">
    <property type="protein sequence ID" value="GAA1958489.1"/>
    <property type="molecule type" value="Genomic_DNA"/>
</dbReference>
<evidence type="ECO:0000313" key="3">
    <source>
        <dbReference type="Proteomes" id="UP001500571"/>
    </source>
</evidence>
<dbReference type="InterPro" id="IPR016709">
    <property type="entry name" value="HadA-like"/>
</dbReference>
<reference evidence="2 3" key="1">
    <citation type="journal article" date="2019" name="Int. J. Syst. Evol. Microbiol.">
        <title>The Global Catalogue of Microorganisms (GCM) 10K type strain sequencing project: providing services to taxonomists for standard genome sequencing and annotation.</title>
        <authorList>
            <consortium name="The Broad Institute Genomics Platform"/>
            <consortium name="The Broad Institute Genome Sequencing Center for Infectious Disease"/>
            <person name="Wu L."/>
            <person name="Ma J."/>
        </authorList>
    </citation>
    <scope>NUCLEOTIDE SEQUENCE [LARGE SCALE GENOMIC DNA]</scope>
    <source>
        <strain evidence="2 3">JCM 15309</strain>
    </source>
</reference>
<dbReference type="SUPFAM" id="SSF54637">
    <property type="entry name" value="Thioesterase/thiol ester dehydrase-isomerase"/>
    <property type="match status" value="1"/>
</dbReference>
<dbReference type="Pfam" id="PF13452">
    <property type="entry name" value="FAS1_DH_region"/>
    <property type="match status" value="1"/>
</dbReference>
<dbReference type="InterPro" id="IPR029069">
    <property type="entry name" value="HotDog_dom_sf"/>
</dbReference>
<comment type="caution">
    <text evidence="2">The sequence shown here is derived from an EMBL/GenBank/DDBJ whole genome shotgun (WGS) entry which is preliminary data.</text>
</comment>
<feature type="domain" description="FAS1-like dehydratase" evidence="1">
    <location>
        <begin position="8"/>
        <end position="138"/>
    </location>
</feature>
<accession>A0ABN2QUW1</accession>
<name>A0ABN2QUW1_9ACTN</name>
<dbReference type="PIRSF" id="PIRSF018072">
    <property type="entry name" value="UCP018072"/>
    <property type="match status" value="1"/>
</dbReference>
<sequence>MTTIDPSIVGSRSEPFTTTPERGRLRFFAEATGQRDPVYTDLSAAEAAGHPDLPIPPTFFFCLEMDNPHRHRFLADLGVDVRTILHAGQRFTYHAPAHAGDELTFWSEVTEVSSKKGGALQFIVRDTHVSRADEPIATLTGTIVVRDPKAAR</sequence>
<proteinExistence type="predicted"/>
<dbReference type="InterPro" id="IPR039569">
    <property type="entry name" value="FAS1-like_DH_region"/>
</dbReference>
<dbReference type="Gene3D" id="3.10.129.10">
    <property type="entry name" value="Hotdog Thioesterase"/>
    <property type="match status" value="1"/>
</dbReference>
<dbReference type="Proteomes" id="UP001500571">
    <property type="component" value="Unassembled WGS sequence"/>
</dbReference>
<evidence type="ECO:0000313" key="2">
    <source>
        <dbReference type="EMBL" id="GAA1958489.1"/>
    </source>
</evidence>
<gene>
    <name evidence="2" type="ORF">GCM10009798_17630</name>
</gene>
<protein>
    <submittedName>
        <fullName evidence="2">MaoC family dehydratase N-terminal domain-containing protein</fullName>
    </submittedName>
</protein>
<dbReference type="CDD" id="cd03441">
    <property type="entry name" value="R_hydratase_like"/>
    <property type="match status" value="1"/>
</dbReference>
<dbReference type="RefSeq" id="WP_344044389.1">
    <property type="nucleotide sequence ID" value="NZ_BAAAPB010000001.1"/>
</dbReference>
<keyword evidence="3" id="KW-1185">Reference proteome</keyword>